<name>A0ABS7QDW9_9ACTN</name>
<organism evidence="2 3">
    <name type="scientific">Actinacidiphila acidipaludis</name>
    <dbReference type="NCBI Taxonomy" id="2873382"/>
    <lineage>
        <taxon>Bacteria</taxon>
        <taxon>Bacillati</taxon>
        <taxon>Actinomycetota</taxon>
        <taxon>Actinomycetes</taxon>
        <taxon>Kitasatosporales</taxon>
        <taxon>Streptomycetaceae</taxon>
        <taxon>Actinacidiphila</taxon>
    </lineage>
</organism>
<dbReference type="EMBL" id="JAINZZ010000038">
    <property type="protein sequence ID" value="MBY8880879.1"/>
    <property type="molecule type" value="Genomic_DNA"/>
</dbReference>
<keyword evidence="1" id="KW-0732">Signal</keyword>
<reference evidence="2 3" key="1">
    <citation type="submission" date="2021-08" db="EMBL/GenBank/DDBJ databases">
        <title>WGS of actinomycetes from Thailand.</title>
        <authorList>
            <person name="Thawai C."/>
        </authorList>
    </citation>
    <scope>NUCLEOTIDE SEQUENCE [LARGE SCALE GENOMIC DNA]</scope>
    <source>
        <strain evidence="2 3">PLK6-54</strain>
    </source>
</reference>
<feature type="signal peptide" evidence="1">
    <location>
        <begin position="1"/>
        <end position="30"/>
    </location>
</feature>
<keyword evidence="3" id="KW-1185">Reference proteome</keyword>
<evidence type="ECO:0008006" key="4">
    <source>
        <dbReference type="Google" id="ProtNLM"/>
    </source>
</evidence>
<proteinExistence type="predicted"/>
<accession>A0ABS7QDW9</accession>
<protein>
    <recommendedName>
        <fullName evidence="4">Peptidase inhibitor family I36</fullName>
    </recommendedName>
</protein>
<comment type="caution">
    <text evidence="2">The sequence shown here is derived from an EMBL/GenBank/DDBJ whole genome shotgun (WGS) entry which is preliminary data.</text>
</comment>
<gene>
    <name evidence="2" type="ORF">K7862_25050</name>
</gene>
<dbReference type="RefSeq" id="WP_222966364.1">
    <property type="nucleotide sequence ID" value="NZ_JAINZZ010000038.1"/>
</dbReference>
<evidence type="ECO:0000313" key="2">
    <source>
        <dbReference type="EMBL" id="MBY8880879.1"/>
    </source>
</evidence>
<sequence length="124" mass="13381">MRSKRRLAAGAAVACATLAVTFAGVSTASANTAYGCGYPQVCFYKTQARWDAQSWNAAYKDVTSGYQNLSSAAYGAYSVFNSRNDDGALLHYTNGQTLCLGPNTIVWNNSWVVDKIRIMDSPTC</sequence>
<evidence type="ECO:0000313" key="3">
    <source>
        <dbReference type="Proteomes" id="UP000778578"/>
    </source>
</evidence>
<evidence type="ECO:0000256" key="1">
    <source>
        <dbReference type="SAM" id="SignalP"/>
    </source>
</evidence>
<feature type="chain" id="PRO_5045837070" description="Peptidase inhibitor family I36" evidence="1">
    <location>
        <begin position="31"/>
        <end position="124"/>
    </location>
</feature>
<dbReference type="Proteomes" id="UP000778578">
    <property type="component" value="Unassembled WGS sequence"/>
</dbReference>